<dbReference type="EMBL" id="CP029210">
    <property type="protein sequence ID" value="AWI52589.1"/>
    <property type="molecule type" value="Genomic_DNA"/>
</dbReference>
<dbReference type="InterPro" id="IPR013656">
    <property type="entry name" value="PAS_4"/>
</dbReference>
<evidence type="ECO:0000256" key="6">
    <source>
        <dbReference type="ARBA" id="ARBA00022777"/>
    </source>
</evidence>
<dbReference type="AlphaFoldDB" id="A0A2U8FNM1"/>
<dbReference type="InterPro" id="IPR000014">
    <property type="entry name" value="PAS"/>
</dbReference>
<feature type="domain" description="Histidine kinase" evidence="9">
    <location>
        <begin position="314"/>
        <end position="532"/>
    </location>
</feature>
<dbReference type="InterPro" id="IPR003594">
    <property type="entry name" value="HATPase_dom"/>
</dbReference>
<dbReference type="SUPFAM" id="SSF55785">
    <property type="entry name" value="PYP-like sensor domain (PAS domain)"/>
    <property type="match status" value="1"/>
</dbReference>
<dbReference type="SMART" id="SM00388">
    <property type="entry name" value="HisKA"/>
    <property type="match status" value="1"/>
</dbReference>
<gene>
    <name evidence="10" type="ORF">DEH84_03515</name>
</gene>
<evidence type="ECO:0000256" key="1">
    <source>
        <dbReference type="ARBA" id="ARBA00000085"/>
    </source>
</evidence>
<dbReference type="PANTHER" id="PTHR43547:SF2">
    <property type="entry name" value="HYBRID SIGNAL TRANSDUCTION HISTIDINE KINASE C"/>
    <property type="match status" value="1"/>
</dbReference>
<evidence type="ECO:0000256" key="3">
    <source>
        <dbReference type="ARBA" id="ARBA00012438"/>
    </source>
</evidence>
<dbReference type="InterPro" id="IPR003661">
    <property type="entry name" value="HisK_dim/P_dom"/>
</dbReference>
<dbReference type="Pfam" id="PF02518">
    <property type="entry name" value="HATPase_c"/>
    <property type="match status" value="1"/>
</dbReference>
<keyword evidence="11" id="KW-1185">Reference proteome</keyword>
<feature type="transmembrane region" description="Helical" evidence="8">
    <location>
        <begin position="110"/>
        <end position="132"/>
    </location>
</feature>
<keyword evidence="8" id="KW-0812">Transmembrane</keyword>
<dbReference type="SUPFAM" id="SSF47384">
    <property type="entry name" value="Homodimeric domain of signal transducing histidine kinase"/>
    <property type="match status" value="1"/>
</dbReference>
<sequence length="539" mass="58422">MFAACWAIPAGVRLPILGSRSLSAPRGTPSSGCCPLMPLTSSPWTVVAPALVVALVCLAAPVTLLRRPDPHGHAEPRRLTRHVAAGSFALGSAVLAGAAAYWLHSDARTGYFGPLLGLAHLLVALVVWRLLASAHEARHALRTVHRQLEAEQAARREGDAESARRLAELERRAQDERAELEVIYSTAPVGLCVLDRELRWRRINRHLADINGLPAEVHIGRSVRELLPSVADQAEKILRRVIETGEPMQNVPIQGETPAGPGRARQWVEHFTPLRDTAGEVVGVNVVCQEITDQANTEVALREADRRKDEFLAMLAHELRNPLAPMRNGLEILQRVPGDSPIAARTRDMMGRQITHMVRLIDDLLDVSRIRQGKLSLQRRPVPVREVIDAALEASQPLMDGAQHRLTVSLPDEPLVVDADPTRLAQVLSNLLNNAAKYTPDGGQIHLSADAQGDEVRVRIADNGVGIPPGMLPHVFDLFTQVGHHAQRAQGGLGIGLSLARRLVTLHGGCLRAESAGPDQGSTFTITLPRLTDAARAAG</sequence>
<dbReference type="InterPro" id="IPR004358">
    <property type="entry name" value="Sig_transdc_His_kin-like_C"/>
</dbReference>
<dbReference type="PROSITE" id="PS50109">
    <property type="entry name" value="HIS_KIN"/>
    <property type="match status" value="1"/>
</dbReference>
<dbReference type="CDD" id="cd00130">
    <property type="entry name" value="PAS"/>
    <property type="match status" value="1"/>
</dbReference>
<dbReference type="Gene3D" id="1.10.287.130">
    <property type="match status" value="1"/>
</dbReference>
<evidence type="ECO:0000256" key="5">
    <source>
        <dbReference type="ARBA" id="ARBA00022679"/>
    </source>
</evidence>
<evidence type="ECO:0000256" key="8">
    <source>
        <dbReference type="SAM" id="Phobius"/>
    </source>
</evidence>
<keyword evidence="6" id="KW-0418">Kinase</keyword>
<proteinExistence type="predicted"/>
<dbReference type="Proteomes" id="UP000244892">
    <property type="component" value="Chromosome"/>
</dbReference>
<dbReference type="PANTHER" id="PTHR43547">
    <property type="entry name" value="TWO-COMPONENT HISTIDINE KINASE"/>
    <property type="match status" value="1"/>
</dbReference>
<evidence type="ECO:0000256" key="2">
    <source>
        <dbReference type="ARBA" id="ARBA00004429"/>
    </source>
</evidence>
<evidence type="ECO:0000256" key="7">
    <source>
        <dbReference type="SAM" id="Coils"/>
    </source>
</evidence>
<dbReference type="SUPFAM" id="SSF55874">
    <property type="entry name" value="ATPase domain of HSP90 chaperone/DNA topoisomerase II/histidine kinase"/>
    <property type="match status" value="1"/>
</dbReference>
<comment type="subcellular location">
    <subcellularLocation>
        <location evidence="2">Cell inner membrane</location>
        <topology evidence="2">Multi-pass membrane protein</topology>
    </subcellularLocation>
</comment>
<name>A0A2U8FNM1_9BURK</name>
<dbReference type="Gene3D" id="3.30.565.10">
    <property type="entry name" value="Histidine kinase-like ATPase, C-terminal domain"/>
    <property type="match status" value="1"/>
</dbReference>
<keyword evidence="8" id="KW-0472">Membrane</keyword>
<dbReference type="CDD" id="cd00075">
    <property type="entry name" value="HATPase"/>
    <property type="match status" value="1"/>
</dbReference>
<evidence type="ECO:0000256" key="4">
    <source>
        <dbReference type="ARBA" id="ARBA00022553"/>
    </source>
</evidence>
<keyword evidence="5" id="KW-0808">Transferase</keyword>
<reference evidence="10 11" key="1">
    <citation type="submission" date="2018-05" db="EMBL/GenBank/DDBJ databases">
        <title>complete genome sequence of Aquabacterium olei NBRC 110486.</title>
        <authorList>
            <person name="Tang B."/>
            <person name="Chang J."/>
            <person name="Zhang L."/>
            <person name="Yang H."/>
        </authorList>
    </citation>
    <scope>NUCLEOTIDE SEQUENCE [LARGE SCALE GENOMIC DNA]</scope>
    <source>
        <strain evidence="10 11">NBRC 110486</strain>
    </source>
</reference>
<accession>A0A2U8FNM1</accession>
<organism evidence="10 11">
    <name type="scientific">Aquabacterium olei</name>
    <dbReference type="NCBI Taxonomy" id="1296669"/>
    <lineage>
        <taxon>Bacteria</taxon>
        <taxon>Pseudomonadati</taxon>
        <taxon>Pseudomonadota</taxon>
        <taxon>Betaproteobacteria</taxon>
        <taxon>Burkholderiales</taxon>
        <taxon>Aquabacterium</taxon>
    </lineage>
</organism>
<dbReference type="SMART" id="SM00387">
    <property type="entry name" value="HATPase_c"/>
    <property type="match status" value="1"/>
</dbReference>
<keyword evidence="4" id="KW-0597">Phosphoprotein</keyword>
<feature type="transmembrane region" description="Helical" evidence="8">
    <location>
        <begin position="46"/>
        <end position="65"/>
    </location>
</feature>
<dbReference type="Pfam" id="PF08448">
    <property type="entry name" value="PAS_4"/>
    <property type="match status" value="1"/>
</dbReference>
<keyword evidence="7" id="KW-0175">Coiled coil</keyword>
<keyword evidence="8" id="KW-1133">Transmembrane helix</keyword>
<dbReference type="InterPro" id="IPR035965">
    <property type="entry name" value="PAS-like_dom_sf"/>
</dbReference>
<dbReference type="InterPro" id="IPR005467">
    <property type="entry name" value="His_kinase_dom"/>
</dbReference>
<feature type="coiled-coil region" evidence="7">
    <location>
        <begin position="159"/>
        <end position="186"/>
    </location>
</feature>
<dbReference type="PRINTS" id="PR00344">
    <property type="entry name" value="BCTRLSENSOR"/>
</dbReference>
<dbReference type="NCBIfam" id="TIGR00229">
    <property type="entry name" value="sensory_box"/>
    <property type="match status" value="1"/>
</dbReference>
<dbReference type="CDD" id="cd00082">
    <property type="entry name" value="HisKA"/>
    <property type="match status" value="1"/>
</dbReference>
<dbReference type="KEGG" id="aon:DEH84_03515"/>
<feature type="transmembrane region" description="Helical" evidence="8">
    <location>
        <begin position="85"/>
        <end position="104"/>
    </location>
</feature>
<dbReference type="GO" id="GO:0000155">
    <property type="term" value="F:phosphorelay sensor kinase activity"/>
    <property type="evidence" value="ECO:0007669"/>
    <property type="project" value="InterPro"/>
</dbReference>
<dbReference type="Gene3D" id="3.30.450.20">
    <property type="entry name" value="PAS domain"/>
    <property type="match status" value="1"/>
</dbReference>
<dbReference type="FunFam" id="3.30.565.10:FF:000006">
    <property type="entry name" value="Sensor histidine kinase WalK"/>
    <property type="match status" value="1"/>
</dbReference>
<evidence type="ECO:0000313" key="10">
    <source>
        <dbReference type="EMBL" id="AWI52589.1"/>
    </source>
</evidence>
<protein>
    <recommendedName>
        <fullName evidence="3">histidine kinase</fullName>
        <ecNumber evidence="3">2.7.13.3</ecNumber>
    </recommendedName>
</protein>
<dbReference type="GO" id="GO:0005886">
    <property type="term" value="C:plasma membrane"/>
    <property type="evidence" value="ECO:0007669"/>
    <property type="project" value="UniProtKB-SubCell"/>
</dbReference>
<dbReference type="InterPro" id="IPR036097">
    <property type="entry name" value="HisK_dim/P_sf"/>
</dbReference>
<dbReference type="EC" id="2.7.13.3" evidence="3"/>
<evidence type="ECO:0000313" key="11">
    <source>
        <dbReference type="Proteomes" id="UP000244892"/>
    </source>
</evidence>
<evidence type="ECO:0000259" key="9">
    <source>
        <dbReference type="PROSITE" id="PS50109"/>
    </source>
</evidence>
<dbReference type="Pfam" id="PF00512">
    <property type="entry name" value="HisKA"/>
    <property type="match status" value="1"/>
</dbReference>
<comment type="catalytic activity">
    <reaction evidence="1">
        <text>ATP + protein L-histidine = ADP + protein N-phospho-L-histidine.</text>
        <dbReference type="EC" id="2.7.13.3"/>
    </reaction>
</comment>
<dbReference type="InterPro" id="IPR036890">
    <property type="entry name" value="HATPase_C_sf"/>
</dbReference>